<comment type="caution">
    <text evidence="2">The sequence shown here is derived from an EMBL/GenBank/DDBJ whole genome shotgun (WGS) entry which is preliminary data.</text>
</comment>
<name>A0A5B1M8C8_9ACTN</name>
<evidence type="ECO:0000313" key="3">
    <source>
        <dbReference type="Proteomes" id="UP000324351"/>
    </source>
</evidence>
<organism evidence="2 3">
    <name type="scientific">Nocardioides antri</name>
    <dbReference type="NCBI Taxonomy" id="2607659"/>
    <lineage>
        <taxon>Bacteria</taxon>
        <taxon>Bacillati</taxon>
        <taxon>Actinomycetota</taxon>
        <taxon>Actinomycetes</taxon>
        <taxon>Propionibacteriales</taxon>
        <taxon>Nocardioidaceae</taxon>
        <taxon>Nocardioides</taxon>
    </lineage>
</organism>
<keyword evidence="1" id="KW-0472">Membrane</keyword>
<evidence type="ECO:0000313" key="2">
    <source>
        <dbReference type="EMBL" id="KAA1428788.1"/>
    </source>
</evidence>
<reference evidence="2 3" key="2">
    <citation type="submission" date="2019-09" db="EMBL/GenBank/DDBJ databases">
        <authorList>
            <person name="Jin C."/>
        </authorList>
    </citation>
    <scope>NUCLEOTIDE SEQUENCE [LARGE SCALE GENOMIC DNA]</scope>
    <source>
        <strain evidence="2 3">BN140041</strain>
    </source>
</reference>
<protein>
    <recommendedName>
        <fullName evidence="4">WD40 repeat domain-containing protein</fullName>
    </recommendedName>
</protein>
<reference evidence="2 3" key="1">
    <citation type="submission" date="2019-09" db="EMBL/GenBank/DDBJ databases">
        <title>Nocardioides panacisoli sp. nov., isolated from the soil of a ginseng field.</title>
        <authorList>
            <person name="Cho C."/>
        </authorList>
    </citation>
    <scope>NUCLEOTIDE SEQUENCE [LARGE SCALE GENOMIC DNA]</scope>
    <source>
        <strain evidence="2 3">BN140041</strain>
    </source>
</reference>
<accession>A0A5B1M8C8</accession>
<keyword evidence="3" id="KW-1185">Reference proteome</keyword>
<keyword evidence="1" id="KW-0812">Transmembrane</keyword>
<gene>
    <name evidence="2" type="ORF">F0U47_00775</name>
</gene>
<keyword evidence="1" id="KW-1133">Transmembrane helix</keyword>
<proteinExistence type="predicted"/>
<evidence type="ECO:0008006" key="4">
    <source>
        <dbReference type="Google" id="ProtNLM"/>
    </source>
</evidence>
<sequence length="370" mass="39653">MTIGETEPVERPVRRGRAILAGVLVMIVCVGAVVLTRQIAGDGEPRSASEDYGAVGVPWWSGREVHWAGHSMPEDEVASFTASRDAAVFLHDRLQRKDDVPVERGPGTLTALFSDGTVERLAPRVVGVPLADPTSHLVAWMVRTDADTVTVTAFDTAERVERGSRQIEVDDEDDLLPLTAVVGDTVYLSTGARALAWHPLDGDGPPEVVAEQIDGFRAVIGATAEGLVVVGEGLETFWLGHDGTERRIGAAPGSLSPDGQFLTAPEEDDQYGWSVRAVPSGERVELDLPGDEQPYQARWAGDGLLVVGAVSGSELEEGWDDAHEVTNYACHVPDGECRALSGGPQVIYQLPLYQDSFLGEFLIGTEGMFS</sequence>
<dbReference type="EMBL" id="VUJW01000001">
    <property type="protein sequence ID" value="KAA1428788.1"/>
    <property type="molecule type" value="Genomic_DNA"/>
</dbReference>
<evidence type="ECO:0000256" key="1">
    <source>
        <dbReference type="SAM" id="Phobius"/>
    </source>
</evidence>
<dbReference type="AlphaFoldDB" id="A0A5B1M8C8"/>
<dbReference type="Proteomes" id="UP000324351">
    <property type="component" value="Unassembled WGS sequence"/>
</dbReference>
<feature type="transmembrane region" description="Helical" evidence="1">
    <location>
        <begin position="18"/>
        <end position="36"/>
    </location>
</feature>
<dbReference type="RefSeq" id="WP_149748411.1">
    <property type="nucleotide sequence ID" value="NZ_VUJW01000001.1"/>
</dbReference>